<feature type="non-terminal residue" evidence="14">
    <location>
        <position position="540"/>
    </location>
</feature>
<dbReference type="GO" id="GO:0006805">
    <property type="term" value="P:xenobiotic metabolic process"/>
    <property type="evidence" value="ECO:0007669"/>
    <property type="project" value="UniProtKB-ARBA"/>
</dbReference>
<keyword evidence="5 13" id="KW-0256">Endoplasmic reticulum</keyword>
<dbReference type="EMBL" id="VULL01002224">
    <property type="protein sequence ID" value="KAF1644692.1"/>
    <property type="molecule type" value="Genomic_DNA"/>
</dbReference>
<dbReference type="GO" id="GO:0005789">
    <property type="term" value="C:endoplasmic reticulum membrane"/>
    <property type="evidence" value="ECO:0007669"/>
    <property type="project" value="UniProtKB-SubCell"/>
</dbReference>
<dbReference type="GO" id="GO:0005506">
    <property type="term" value="F:iron ion binding"/>
    <property type="evidence" value="ECO:0007669"/>
    <property type="project" value="UniProtKB-UniRule"/>
</dbReference>
<dbReference type="GO" id="GO:0046677">
    <property type="term" value="P:response to antibiotic"/>
    <property type="evidence" value="ECO:0007669"/>
    <property type="project" value="UniProtKB-ARBA"/>
</dbReference>
<evidence type="ECO:0000256" key="13">
    <source>
        <dbReference type="RuleBase" id="RU368045"/>
    </source>
</evidence>
<dbReference type="PANTHER" id="PTHR24289">
    <property type="entry name" value="STEROID 17-ALPHA-HYDROXYLASE/17,20 LYASE"/>
    <property type="match status" value="1"/>
</dbReference>
<dbReference type="PANTHER" id="PTHR24289:SF21">
    <property type="entry name" value="CYTOCHROME P450 1A"/>
    <property type="match status" value="1"/>
</dbReference>
<comment type="cofactor">
    <cofactor evidence="1 11 13">
        <name>heme</name>
        <dbReference type="ChEBI" id="CHEBI:30413"/>
    </cofactor>
</comment>
<dbReference type="PRINTS" id="PR00463">
    <property type="entry name" value="EP450I"/>
</dbReference>
<keyword evidence="15" id="KW-1185">Reference proteome</keyword>
<dbReference type="InterPro" id="IPR008066">
    <property type="entry name" value="Cyt_P450_E_grp-I_CYP1"/>
</dbReference>
<dbReference type="GO" id="GO:0042446">
    <property type="term" value="P:hormone biosynthetic process"/>
    <property type="evidence" value="ECO:0007669"/>
    <property type="project" value="TreeGrafter"/>
</dbReference>
<accession>A0A8J4KL59</accession>
<evidence type="ECO:0000256" key="1">
    <source>
        <dbReference type="ARBA" id="ARBA00001971"/>
    </source>
</evidence>
<evidence type="ECO:0000313" key="14">
    <source>
        <dbReference type="EMBL" id="KAF1644692.1"/>
    </source>
</evidence>
<keyword evidence="9 12" id="KW-0503">Monooxygenase</keyword>
<dbReference type="PRINTS" id="PR01683">
    <property type="entry name" value="EP450ICYP1A"/>
</dbReference>
<evidence type="ECO:0000256" key="5">
    <source>
        <dbReference type="ARBA" id="ARBA00022824"/>
    </source>
</evidence>
<keyword evidence="6 13" id="KW-0492">Microsome</keyword>
<evidence type="ECO:0000256" key="4">
    <source>
        <dbReference type="ARBA" id="ARBA00022723"/>
    </source>
</evidence>
<evidence type="ECO:0000313" key="15">
    <source>
        <dbReference type="Proteomes" id="UP000716595"/>
    </source>
</evidence>
<evidence type="ECO:0000256" key="11">
    <source>
        <dbReference type="PIRSR" id="PIRSR602401-1"/>
    </source>
</evidence>
<dbReference type="EC" id="1.14.14.1" evidence="13"/>
<feature type="binding site" description="axial binding residue" evidence="11">
    <location>
        <position position="479"/>
    </location>
    <ligand>
        <name>heme</name>
        <dbReference type="ChEBI" id="CHEBI:30413"/>
    </ligand>
    <ligandPart>
        <name>Fe</name>
        <dbReference type="ChEBI" id="CHEBI:18248"/>
    </ligandPart>
</feature>
<dbReference type="SUPFAM" id="SSF48264">
    <property type="entry name" value="Cytochrome P450"/>
    <property type="match status" value="1"/>
</dbReference>
<dbReference type="InterPro" id="IPR017972">
    <property type="entry name" value="Cyt_P450_CS"/>
</dbReference>
<keyword evidence="4 11" id="KW-0479">Metal-binding</keyword>
<organism evidence="14 15">
    <name type="scientific">Eudyptes chrysocome</name>
    <name type="common">Western rockhopper penguin</name>
    <name type="synonym">Aptenodytes chrysocome</name>
    <dbReference type="NCBI Taxonomy" id="79626"/>
    <lineage>
        <taxon>Eukaryota</taxon>
        <taxon>Metazoa</taxon>
        <taxon>Chordata</taxon>
        <taxon>Craniata</taxon>
        <taxon>Vertebrata</taxon>
        <taxon>Euteleostomi</taxon>
        <taxon>Archelosauria</taxon>
        <taxon>Archosauria</taxon>
        <taxon>Dinosauria</taxon>
        <taxon>Saurischia</taxon>
        <taxon>Theropoda</taxon>
        <taxon>Coelurosauria</taxon>
        <taxon>Aves</taxon>
        <taxon>Neognathae</taxon>
        <taxon>Neoaves</taxon>
        <taxon>Aequornithes</taxon>
        <taxon>Sphenisciformes</taxon>
        <taxon>Spheniscidae</taxon>
        <taxon>Eudyptes</taxon>
    </lineage>
</organism>
<evidence type="ECO:0000256" key="6">
    <source>
        <dbReference type="ARBA" id="ARBA00022848"/>
    </source>
</evidence>
<evidence type="ECO:0000256" key="9">
    <source>
        <dbReference type="ARBA" id="ARBA00023033"/>
    </source>
</evidence>
<keyword evidence="8 11" id="KW-0408">Iron</keyword>
<evidence type="ECO:0000256" key="2">
    <source>
        <dbReference type="ARBA" id="ARBA00010617"/>
    </source>
</evidence>
<dbReference type="AlphaFoldDB" id="A0A8J4KL59"/>
<dbReference type="GO" id="GO:0042448">
    <property type="term" value="P:progesterone metabolic process"/>
    <property type="evidence" value="ECO:0007669"/>
    <property type="project" value="TreeGrafter"/>
</dbReference>
<dbReference type="GO" id="GO:0019825">
    <property type="term" value="F:oxygen binding"/>
    <property type="evidence" value="ECO:0007669"/>
    <property type="project" value="UniProtKB-ARBA"/>
</dbReference>
<comment type="function">
    <text evidence="13">Cytochromes P450 are a group of heme-thiolate monooxygenases. They oxidize a variety of structurally unrelated compounds, including steroids, fatty acids, and xenobiotics.</text>
</comment>
<dbReference type="InterPro" id="IPR002401">
    <property type="entry name" value="Cyt_P450_E_grp-I"/>
</dbReference>
<sequence>MPAAMKAAMSLMGSQGVVSATEVLLVAVVFCLVFLLIQSLRQHVPKGLKNPPGPRGYPILGNVLELRKDTHLVLTRLSQKYGDVMEVRIGTRPVLVLSGLDTIRQALVKQGEDFMGRPDLHSFRYVSDGQSLAFSPDSGEVWKARRKLAQNALKTFSIAPSPTSSSTCLLEEHVSKEADYLVTKFLQLMDEEKSFDLNRYLVVSVANVICAMCFGKRYDHNDQELLSLVNLNNEFGDVAAAGNPADFIPVLQYLPNRAMELFKDINRRFSFFVQKIVQEHYTSFDKVRAWMLLGEGGDAYNWLPAWQREEEDIPFDGVYKYLLACHLLVTKCLFHVHPGFDTVATALSWSLMYVALYPDIQKRIQEELDQTIGQERRPRLSDRGTLPYTEAFILEMFRHSSFLPFTIPHSTTKATALNGYYIPKDTCVFINQWQVNHDEKLWKDPSTFNPERFLNAAGTEISRTESDKVMAFGLGKRRCIGESIGRWEIFLFLATMLQQLEFSLRPGEEVDITPQYGLTMKYKKCECFQIKKRFPVKSSP</sequence>
<feature type="non-terminal residue" evidence="14">
    <location>
        <position position="1"/>
    </location>
</feature>
<dbReference type="FunFam" id="1.10.630.10:FF:000002">
    <property type="entry name" value="Cytochrome P450 1A1"/>
    <property type="match status" value="1"/>
</dbReference>
<dbReference type="GO" id="GO:0004508">
    <property type="term" value="F:steroid 17-alpha-monooxygenase activity"/>
    <property type="evidence" value="ECO:0007669"/>
    <property type="project" value="TreeGrafter"/>
</dbReference>
<name>A0A8J4KL59_EUDCH</name>
<keyword evidence="3 11" id="KW-0349">Heme</keyword>
<dbReference type="PROSITE" id="PS00086">
    <property type="entry name" value="CYTOCHROME_P450"/>
    <property type="match status" value="1"/>
</dbReference>
<evidence type="ECO:0000256" key="7">
    <source>
        <dbReference type="ARBA" id="ARBA00023002"/>
    </source>
</evidence>
<comment type="caution">
    <text evidence="14">The sequence shown here is derived from an EMBL/GenBank/DDBJ whole genome shotgun (WGS) entry which is preliminary data.</text>
</comment>
<reference evidence="14" key="1">
    <citation type="journal article" date="2019" name="Gigascience">
        <title>High-coverage genomes to elucidate the evolution of penguins.</title>
        <authorList>
            <person name="Pan H."/>
            <person name="Cole T.L."/>
            <person name="Bi X."/>
            <person name="Fang M."/>
            <person name="Zhou C."/>
            <person name="Yang Z."/>
            <person name="Ksepka D.T."/>
            <person name="Hart T."/>
            <person name="Bouzat J.L."/>
            <person name="Argilla L.S."/>
            <person name="Bertelsen M.F."/>
            <person name="Boersma P.D."/>
            <person name="Bost C.A."/>
            <person name="Cherel Y."/>
            <person name="Dann P."/>
            <person name="Fiddaman S.R."/>
            <person name="Howard P."/>
            <person name="Labuschagne K."/>
            <person name="Mattern T."/>
            <person name="Miller G."/>
            <person name="Parker P."/>
            <person name="Phillips R.A."/>
            <person name="Quillfeldt P."/>
            <person name="Ryan P.G."/>
            <person name="Taylor H."/>
            <person name="Thompson D.R."/>
            <person name="Young M.J."/>
            <person name="Ellegaard M.R."/>
            <person name="Gilbert M.T.P."/>
            <person name="Sinding M.S."/>
            <person name="Pacheco G."/>
            <person name="Shepherd L.D."/>
            <person name="Tennyson A.J.D."/>
            <person name="Grosser S."/>
            <person name="Kay E."/>
            <person name="Nupen L.J."/>
            <person name="Ellenberg U."/>
            <person name="Houston D.M."/>
            <person name="Reeve A.H."/>
            <person name="Johnson K."/>
            <person name="Masello J.F."/>
            <person name="Stracke T."/>
            <person name="McKinlay B."/>
            <person name="Borboroglu P.G."/>
            <person name="Zhang D.X."/>
            <person name="Zhang G."/>
        </authorList>
    </citation>
    <scope>NUCLEOTIDE SEQUENCE</scope>
    <source>
        <strain evidence="14">RH 110-1</strain>
    </source>
</reference>
<dbReference type="InterPro" id="IPR001128">
    <property type="entry name" value="Cyt_P450"/>
</dbReference>
<protein>
    <recommendedName>
        <fullName evidence="13">Cytochrome P450 1A</fullName>
        <ecNumber evidence="13">1.14.14.1</ecNumber>
    </recommendedName>
</protein>
<dbReference type="Pfam" id="PF00067">
    <property type="entry name" value="p450"/>
    <property type="match status" value="1"/>
</dbReference>
<dbReference type="PRINTS" id="PR00385">
    <property type="entry name" value="P450"/>
</dbReference>
<comment type="subcellular location">
    <subcellularLocation>
        <location evidence="13">Endoplasmic reticulum membrane</location>
        <topology evidence="13">Peripheral membrane protein</topology>
    </subcellularLocation>
    <subcellularLocation>
        <location evidence="13">Microsome membrane</location>
        <topology evidence="13">Peripheral membrane protein</topology>
    </subcellularLocation>
</comment>
<evidence type="ECO:0000256" key="10">
    <source>
        <dbReference type="ARBA" id="ARBA00023136"/>
    </source>
</evidence>
<dbReference type="Gene3D" id="1.10.630.10">
    <property type="entry name" value="Cytochrome P450"/>
    <property type="match status" value="1"/>
</dbReference>
<keyword evidence="10" id="KW-0472">Membrane</keyword>
<evidence type="ECO:0000256" key="8">
    <source>
        <dbReference type="ARBA" id="ARBA00023004"/>
    </source>
</evidence>
<dbReference type="InterPro" id="IPR036396">
    <property type="entry name" value="Cyt_P450_sf"/>
</dbReference>
<evidence type="ECO:0000256" key="3">
    <source>
        <dbReference type="ARBA" id="ARBA00022617"/>
    </source>
</evidence>
<evidence type="ECO:0000256" key="12">
    <source>
        <dbReference type="RuleBase" id="RU000461"/>
    </source>
</evidence>
<keyword evidence="7 12" id="KW-0560">Oxidoreductase</keyword>
<dbReference type="GO" id="GO:0020037">
    <property type="term" value="F:heme binding"/>
    <property type="evidence" value="ECO:0007669"/>
    <property type="project" value="UniProtKB-UniRule"/>
</dbReference>
<gene>
    <name evidence="14" type="primary">CYP1A4</name>
    <name evidence="14" type="ORF">FQV12_0013161</name>
</gene>
<dbReference type="Proteomes" id="UP000716595">
    <property type="component" value="Unassembled WGS sequence"/>
</dbReference>
<comment type="similarity">
    <text evidence="2 12">Belongs to the cytochrome P450 family.</text>
</comment>
<proteinExistence type="inferred from homology"/>